<keyword evidence="4" id="KW-0238">DNA-binding</keyword>
<evidence type="ECO:0000256" key="2">
    <source>
        <dbReference type="ARBA" id="ARBA00023015"/>
    </source>
</evidence>
<name>I0H3Y0_ACTM4</name>
<dbReference type="Pfam" id="PF04542">
    <property type="entry name" value="Sigma70_r2"/>
    <property type="match status" value="1"/>
</dbReference>
<dbReference type="GO" id="GO:0003677">
    <property type="term" value="F:DNA binding"/>
    <property type="evidence" value="ECO:0007669"/>
    <property type="project" value="UniProtKB-KW"/>
</dbReference>
<dbReference type="KEGG" id="ams:AMIS_24970"/>
<accession>I0H3Y0</accession>
<feature type="domain" description="RNA polymerase sigma-70 region 2" evidence="6">
    <location>
        <begin position="23"/>
        <end position="81"/>
    </location>
</feature>
<evidence type="ECO:0000313" key="8">
    <source>
        <dbReference type="EMBL" id="BAL87717.1"/>
    </source>
</evidence>
<dbReference type="HOGENOM" id="CLU_047691_15_4_11"/>
<gene>
    <name evidence="8" type="ordered locus">AMIS_24970</name>
</gene>
<evidence type="ECO:0000256" key="3">
    <source>
        <dbReference type="ARBA" id="ARBA00023082"/>
    </source>
</evidence>
<keyword evidence="9" id="KW-1185">Reference proteome</keyword>
<dbReference type="InterPro" id="IPR014284">
    <property type="entry name" value="RNA_pol_sigma-70_dom"/>
</dbReference>
<evidence type="ECO:0000313" key="9">
    <source>
        <dbReference type="Proteomes" id="UP000007882"/>
    </source>
</evidence>
<dbReference type="Gene3D" id="1.10.10.10">
    <property type="entry name" value="Winged helix-like DNA-binding domain superfamily/Winged helix DNA-binding domain"/>
    <property type="match status" value="1"/>
</dbReference>
<dbReference type="Proteomes" id="UP000007882">
    <property type="component" value="Chromosome"/>
</dbReference>
<dbReference type="STRING" id="512565.AMIS_24970"/>
<dbReference type="InterPro" id="IPR007627">
    <property type="entry name" value="RNA_pol_sigma70_r2"/>
</dbReference>
<dbReference type="NCBIfam" id="TIGR02983">
    <property type="entry name" value="SigE-fam_strep"/>
    <property type="match status" value="1"/>
</dbReference>
<keyword evidence="2" id="KW-0805">Transcription regulation</keyword>
<dbReference type="OrthoDB" id="3783006at2"/>
<feature type="domain" description="RNA polymerase sigma factor 70 region 4 type 2" evidence="7">
    <location>
        <begin position="106"/>
        <end position="157"/>
    </location>
</feature>
<organism evidence="8 9">
    <name type="scientific">Actinoplanes missouriensis (strain ATCC 14538 / DSM 43046 / CBS 188.64 / JCM 3121 / NBRC 102363 / NCIMB 12654 / NRRL B-3342 / UNCC 431)</name>
    <dbReference type="NCBI Taxonomy" id="512565"/>
    <lineage>
        <taxon>Bacteria</taxon>
        <taxon>Bacillati</taxon>
        <taxon>Actinomycetota</taxon>
        <taxon>Actinomycetes</taxon>
        <taxon>Micromonosporales</taxon>
        <taxon>Micromonosporaceae</taxon>
        <taxon>Actinoplanes</taxon>
    </lineage>
</organism>
<dbReference type="RefSeq" id="WP_014442612.1">
    <property type="nucleotide sequence ID" value="NC_017093.1"/>
</dbReference>
<dbReference type="InterPro" id="IPR013325">
    <property type="entry name" value="RNA_pol_sigma_r2"/>
</dbReference>
<dbReference type="InterPro" id="IPR013249">
    <property type="entry name" value="RNA_pol_sigma70_r4_t2"/>
</dbReference>
<dbReference type="eggNOG" id="COG1595">
    <property type="taxonomic scope" value="Bacteria"/>
</dbReference>
<sequence length="162" mass="18155">MILNGGDEEAFRDFVSSRMDGWRRAAYAFCGNWHTAEDLVSITLTKVLRHWATVAATGNPDSYVRRILIRTAIDEHRRTWRESPMGILPEQPSESRGPQAVVDRQAMVGMLRTLSPAKREVVVLRYVYDLSVEETAARLGCSSGTVKSQTARALAALRVHLK</sequence>
<dbReference type="InterPro" id="IPR036388">
    <property type="entry name" value="WH-like_DNA-bd_sf"/>
</dbReference>
<evidence type="ECO:0000256" key="5">
    <source>
        <dbReference type="ARBA" id="ARBA00023163"/>
    </source>
</evidence>
<comment type="similarity">
    <text evidence="1">Belongs to the sigma-70 factor family. ECF subfamily.</text>
</comment>
<protein>
    <submittedName>
        <fullName evidence="8">Putative RNA polymerase ECF-subfamily sigma factor</fullName>
    </submittedName>
</protein>
<dbReference type="AlphaFoldDB" id="I0H3Y0"/>
<evidence type="ECO:0000259" key="6">
    <source>
        <dbReference type="Pfam" id="PF04542"/>
    </source>
</evidence>
<dbReference type="CDD" id="cd06171">
    <property type="entry name" value="Sigma70_r4"/>
    <property type="match status" value="1"/>
</dbReference>
<dbReference type="GO" id="GO:0006352">
    <property type="term" value="P:DNA-templated transcription initiation"/>
    <property type="evidence" value="ECO:0007669"/>
    <property type="project" value="InterPro"/>
</dbReference>
<keyword evidence="5" id="KW-0804">Transcription</keyword>
<dbReference type="SUPFAM" id="SSF88659">
    <property type="entry name" value="Sigma3 and sigma4 domains of RNA polymerase sigma factors"/>
    <property type="match status" value="1"/>
</dbReference>
<dbReference type="GO" id="GO:0016987">
    <property type="term" value="F:sigma factor activity"/>
    <property type="evidence" value="ECO:0007669"/>
    <property type="project" value="UniProtKB-KW"/>
</dbReference>
<dbReference type="Gene3D" id="1.10.1740.10">
    <property type="match status" value="1"/>
</dbReference>
<reference evidence="8 9" key="1">
    <citation type="submission" date="2012-02" db="EMBL/GenBank/DDBJ databases">
        <title>Complete genome sequence of Actinoplanes missouriensis 431 (= NBRC 102363).</title>
        <authorList>
            <person name="Ohnishi Y."/>
            <person name="Ishikawa J."/>
            <person name="Sekine M."/>
            <person name="Hosoyama A."/>
            <person name="Harada T."/>
            <person name="Narita H."/>
            <person name="Hata T."/>
            <person name="Konno Y."/>
            <person name="Tutikane K."/>
            <person name="Fujita N."/>
            <person name="Horinouchi S."/>
            <person name="Hayakawa M."/>
        </authorList>
    </citation>
    <scope>NUCLEOTIDE SEQUENCE [LARGE SCALE GENOMIC DNA]</scope>
    <source>
        <strain evidence="9">ATCC 14538 / DSM 43046 / CBS 188.64 / JCM 3121 / NBRC 102363 / NCIMB 12654 / NRRL B-3342 / UNCC 431</strain>
    </source>
</reference>
<dbReference type="NCBIfam" id="TIGR02937">
    <property type="entry name" value="sigma70-ECF"/>
    <property type="match status" value="1"/>
</dbReference>
<evidence type="ECO:0000259" key="7">
    <source>
        <dbReference type="Pfam" id="PF08281"/>
    </source>
</evidence>
<dbReference type="SUPFAM" id="SSF88946">
    <property type="entry name" value="Sigma2 domain of RNA polymerase sigma factors"/>
    <property type="match status" value="1"/>
</dbReference>
<dbReference type="InterPro" id="IPR014325">
    <property type="entry name" value="RNA_pol_sigma-E_actinobac"/>
</dbReference>
<dbReference type="EMBL" id="AP012319">
    <property type="protein sequence ID" value="BAL87717.1"/>
    <property type="molecule type" value="Genomic_DNA"/>
</dbReference>
<dbReference type="PANTHER" id="PTHR43133:SF50">
    <property type="entry name" value="ECF RNA POLYMERASE SIGMA FACTOR SIGM"/>
    <property type="match status" value="1"/>
</dbReference>
<dbReference type="PATRIC" id="fig|512565.3.peg.2496"/>
<proteinExistence type="inferred from homology"/>
<dbReference type="InterPro" id="IPR013324">
    <property type="entry name" value="RNA_pol_sigma_r3/r4-like"/>
</dbReference>
<keyword evidence="3" id="KW-0731">Sigma factor</keyword>
<evidence type="ECO:0000256" key="1">
    <source>
        <dbReference type="ARBA" id="ARBA00010641"/>
    </source>
</evidence>
<dbReference type="Pfam" id="PF08281">
    <property type="entry name" value="Sigma70_r4_2"/>
    <property type="match status" value="1"/>
</dbReference>
<evidence type="ECO:0000256" key="4">
    <source>
        <dbReference type="ARBA" id="ARBA00023125"/>
    </source>
</evidence>
<dbReference type="InterPro" id="IPR039425">
    <property type="entry name" value="RNA_pol_sigma-70-like"/>
</dbReference>
<dbReference type="PANTHER" id="PTHR43133">
    <property type="entry name" value="RNA POLYMERASE ECF-TYPE SIGMA FACTO"/>
    <property type="match status" value="1"/>
</dbReference>